<accession>A0A642MVR9</accession>
<reference evidence="1 2" key="1">
    <citation type="submission" date="2015-09" db="EMBL/GenBank/DDBJ databases">
        <authorList>
            <consortium name="Pathogen Informatics"/>
        </authorList>
    </citation>
    <scope>NUCLEOTIDE SEQUENCE [LARGE SCALE GENOMIC DNA]</scope>
    <source>
        <strain evidence="1 2">2789STDY5834846</strain>
    </source>
</reference>
<dbReference type="AlphaFoldDB" id="A0A174G6G2"/>
<protein>
    <submittedName>
        <fullName evidence="1">Uncharacterized protein</fullName>
    </submittedName>
</protein>
<dbReference type="EMBL" id="CZAE01000002">
    <property type="protein sequence ID" value="CUO56698.1"/>
    <property type="molecule type" value="Genomic_DNA"/>
</dbReference>
<evidence type="ECO:0000313" key="1">
    <source>
        <dbReference type="EMBL" id="CUO56698.1"/>
    </source>
</evidence>
<sequence length="123" mass="14096">MEKELHTNESNNIDIHSTSLERKLSLALHKRYPVIWAADNIQELVLDDKATVENVYDVLAEIEDKCVHLSKLINIEFNPSNVQKLEEEYGVQISEHWKNYALNVINNFAGEVLAFAMQASSVR</sequence>
<dbReference type="RefSeq" id="WP_032555593.1">
    <property type="nucleotide sequence ID" value="NZ_CAJTBQ010000067.1"/>
</dbReference>
<gene>
    <name evidence="1" type="ORF">ERS852461_00569</name>
</gene>
<evidence type="ECO:0000313" key="2">
    <source>
        <dbReference type="Proteomes" id="UP000095606"/>
    </source>
</evidence>
<accession>A0A174G6G2</accession>
<proteinExistence type="predicted"/>
<dbReference type="Proteomes" id="UP000095606">
    <property type="component" value="Unassembled WGS sequence"/>
</dbReference>
<name>A0A174G6G2_9BACE</name>
<organism evidence="1 2">
    <name type="scientific">Bacteroides faecis</name>
    <dbReference type="NCBI Taxonomy" id="674529"/>
    <lineage>
        <taxon>Bacteria</taxon>
        <taxon>Pseudomonadati</taxon>
        <taxon>Bacteroidota</taxon>
        <taxon>Bacteroidia</taxon>
        <taxon>Bacteroidales</taxon>
        <taxon>Bacteroidaceae</taxon>
        <taxon>Bacteroides</taxon>
    </lineage>
</organism>